<dbReference type="Pfam" id="PF10503">
    <property type="entry name" value="Esterase_PHB"/>
    <property type="match status" value="1"/>
</dbReference>
<keyword evidence="5" id="KW-1185">Reference proteome</keyword>
<evidence type="ECO:0000313" key="4">
    <source>
        <dbReference type="EMBL" id="MBL0392363.1"/>
    </source>
</evidence>
<evidence type="ECO:0000256" key="3">
    <source>
        <dbReference type="SAM" id="MobiDB-lite"/>
    </source>
</evidence>
<organism evidence="4 5">
    <name type="scientific">Ramlibacter monticola</name>
    <dbReference type="NCBI Taxonomy" id="1926872"/>
    <lineage>
        <taxon>Bacteria</taxon>
        <taxon>Pseudomonadati</taxon>
        <taxon>Pseudomonadota</taxon>
        <taxon>Betaproteobacteria</taxon>
        <taxon>Burkholderiales</taxon>
        <taxon>Comamonadaceae</taxon>
        <taxon>Ramlibacter</taxon>
    </lineage>
</organism>
<dbReference type="InterPro" id="IPR029058">
    <property type="entry name" value="AB_hydrolase_fold"/>
</dbReference>
<dbReference type="PANTHER" id="PTHR43037">
    <property type="entry name" value="UNNAMED PRODUCT-RELATED"/>
    <property type="match status" value="1"/>
</dbReference>
<sequence>MHPKLQHLMQDATRLVRGGNLAAATALIKAALTGSPAKPAAGMPPNADAIVLDVEAREVPSPATPLPQREEADVATPRPSSGGTFVPGRGGDGRAQRDYKLYVPPQAGQRPLPLVVMLHGCTQDPDDFAAGTRMNEAARREGFFVLYPAQSTQANPQRCWNWFKHSHQERGRGEPALLAAMTRSVMARHGVDPARVYVAGLSAGGAMAAILGDAYPDLYAAVGVHSGLAAGAAKGLPSALAAMRSGGSAARGAASGVPTIVFHGDADQTVHPANGHDVVRASAGSDRDPEARRQSVAGGRSYTQRVHRSPGGEVLAEHWEVHGSGHAWSGGSPQGSYTDPAGPDATEQMLRFFLAHPRREVTPPHGSA</sequence>
<dbReference type="Proteomes" id="UP000599109">
    <property type="component" value="Unassembled WGS sequence"/>
</dbReference>
<dbReference type="AlphaFoldDB" id="A0A936YZM9"/>
<dbReference type="SUPFAM" id="SSF53474">
    <property type="entry name" value="alpha/beta-Hydrolases"/>
    <property type="match status" value="1"/>
</dbReference>
<protein>
    <submittedName>
        <fullName evidence="4">PHB depolymerase family esterase</fullName>
    </submittedName>
</protein>
<name>A0A936YZM9_9BURK</name>
<proteinExistence type="predicted"/>
<evidence type="ECO:0000313" key="5">
    <source>
        <dbReference type="Proteomes" id="UP000599109"/>
    </source>
</evidence>
<dbReference type="Gene3D" id="3.40.50.1820">
    <property type="entry name" value="alpha/beta hydrolase"/>
    <property type="match status" value="1"/>
</dbReference>
<keyword evidence="1" id="KW-0732">Signal</keyword>
<evidence type="ECO:0000256" key="1">
    <source>
        <dbReference type="ARBA" id="ARBA00022729"/>
    </source>
</evidence>
<accession>A0A936YZM9</accession>
<keyword evidence="2" id="KW-0378">Hydrolase</keyword>
<feature type="region of interest" description="Disordered" evidence="3">
    <location>
        <begin position="58"/>
        <end position="91"/>
    </location>
</feature>
<reference evidence="4 5" key="1">
    <citation type="journal article" date="2017" name="Int. J. Syst. Evol. Microbiol.">
        <title>Ramlibacter monticola sp. nov., isolated from forest soil.</title>
        <authorList>
            <person name="Chaudhary D.K."/>
            <person name="Kim J."/>
        </authorList>
    </citation>
    <scope>NUCLEOTIDE SEQUENCE [LARGE SCALE GENOMIC DNA]</scope>
    <source>
        <strain evidence="4 5">KACC 19175</strain>
    </source>
</reference>
<dbReference type="NCBIfam" id="TIGR01840">
    <property type="entry name" value="esterase_phb"/>
    <property type="match status" value="1"/>
</dbReference>
<dbReference type="InterPro" id="IPR050955">
    <property type="entry name" value="Plant_Biomass_Hydrol_Est"/>
</dbReference>
<dbReference type="RefSeq" id="WP_201674994.1">
    <property type="nucleotide sequence ID" value="NZ_JAEQNE010000003.1"/>
</dbReference>
<dbReference type="GO" id="GO:0005576">
    <property type="term" value="C:extracellular region"/>
    <property type="evidence" value="ECO:0007669"/>
    <property type="project" value="InterPro"/>
</dbReference>
<dbReference type="PANTHER" id="PTHR43037:SF1">
    <property type="entry name" value="BLL1128 PROTEIN"/>
    <property type="match status" value="1"/>
</dbReference>
<dbReference type="InterPro" id="IPR010126">
    <property type="entry name" value="Esterase_phb"/>
</dbReference>
<feature type="region of interest" description="Disordered" evidence="3">
    <location>
        <begin position="278"/>
        <end position="310"/>
    </location>
</feature>
<evidence type="ECO:0000256" key="2">
    <source>
        <dbReference type="ARBA" id="ARBA00022801"/>
    </source>
</evidence>
<gene>
    <name evidence="4" type="ORF">JJ685_14585</name>
</gene>
<dbReference type="GO" id="GO:0016787">
    <property type="term" value="F:hydrolase activity"/>
    <property type="evidence" value="ECO:0007669"/>
    <property type="project" value="UniProtKB-KW"/>
</dbReference>
<comment type="caution">
    <text evidence="4">The sequence shown here is derived from an EMBL/GenBank/DDBJ whole genome shotgun (WGS) entry which is preliminary data.</text>
</comment>
<dbReference type="EMBL" id="JAEQNE010000003">
    <property type="protein sequence ID" value="MBL0392363.1"/>
    <property type="molecule type" value="Genomic_DNA"/>
</dbReference>
<feature type="region of interest" description="Disordered" evidence="3">
    <location>
        <begin position="324"/>
        <end position="344"/>
    </location>
</feature>